<feature type="transmembrane region" description="Helical" evidence="5">
    <location>
        <begin position="488"/>
        <end position="511"/>
    </location>
</feature>
<protein>
    <recommendedName>
        <fullName evidence="5">NADH-quinone oxidoreductase subunit N</fullName>
        <ecNumber evidence="5">7.1.1.-</ecNumber>
    </recommendedName>
    <alternativeName>
        <fullName evidence="5">NADH dehydrogenase I subunit N</fullName>
    </alternativeName>
    <alternativeName>
        <fullName evidence="5">NDH-1 subunit N</fullName>
    </alternativeName>
</protein>
<dbReference type="InterPro" id="IPR010096">
    <property type="entry name" value="NADH-Q_OxRdtase_suN/2"/>
</dbReference>
<gene>
    <name evidence="5 9" type="primary">nuoN</name>
    <name evidence="9" type="ORF">FPQ15_05290</name>
</gene>
<feature type="compositionally biased region" description="Low complexity" evidence="7">
    <location>
        <begin position="118"/>
        <end position="127"/>
    </location>
</feature>
<keyword evidence="5" id="KW-0520">NAD</keyword>
<dbReference type="GO" id="GO:0012505">
    <property type="term" value="C:endomembrane system"/>
    <property type="evidence" value="ECO:0007669"/>
    <property type="project" value="UniProtKB-SubCell"/>
</dbReference>
<feature type="transmembrane region" description="Helical" evidence="5">
    <location>
        <begin position="562"/>
        <end position="592"/>
    </location>
</feature>
<dbReference type="RefSeq" id="WP_144091738.1">
    <property type="nucleotide sequence ID" value="NZ_CAMLRN010000008.1"/>
</dbReference>
<keyword evidence="5" id="KW-0813">Transport</keyword>
<dbReference type="Proteomes" id="UP000319483">
    <property type="component" value="Unassembled WGS sequence"/>
</dbReference>
<evidence type="ECO:0000256" key="3">
    <source>
        <dbReference type="ARBA" id="ARBA00022989"/>
    </source>
</evidence>
<feature type="transmembrane region" description="Helical" evidence="5">
    <location>
        <begin position="31"/>
        <end position="53"/>
    </location>
</feature>
<dbReference type="EMBL" id="VMHM01000006">
    <property type="protein sequence ID" value="TSK03430.1"/>
    <property type="molecule type" value="Genomic_DNA"/>
</dbReference>
<keyword evidence="2 5" id="KW-0812">Transmembrane</keyword>
<evidence type="ECO:0000256" key="7">
    <source>
        <dbReference type="SAM" id="MobiDB-lite"/>
    </source>
</evidence>
<dbReference type="GO" id="GO:0050136">
    <property type="term" value="F:NADH dehydrogenase (quinone) (non-electrogenic) activity"/>
    <property type="evidence" value="ECO:0007669"/>
    <property type="project" value="UniProtKB-UniRule"/>
</dbReference>
<dbReference type="AlphaFoldDB" id="A0A556SQL7"/>
<reference evidence="9 10" key="1">
    <citation type="submission" date="2019-07" db="EMBL/GenBank/DDBJ databases">
        <title>Gilliamella genomes.</title>
        <authorList>
            <person name="Zheng H."/>
        </authorList>
    </citation>
    <scope>NUCLEOTIDE SEQUENCE [LARGE SCALE GENOMIC DNA]</scope>
    <source>
        <strain evidence="9 10">W8127</strain>
    </source>
</reference>
<evidence type="ECO:0000313" key="10">
    <source>
        <dbReference type="Proteomes" id="UP000319483"/>
    </source>
</evidence>
<feature type="region of interest" description="Disordered" evidence="7">
    <location>
        <begin position="98"/>
        <end position="244"/>
    </location>
</feature>
<feature type="transmembrane region" description="Helical" evidence="5">
    <location>
        <begin position="295"/>
        <end position="313"/>
    </location>
</feature>
<feature type="transmembrane region" description="Helical" evidence="5">
    <location>
        <begin position="462"/>
        <end position="481"/>
    </location>
</feature>
<dbReference type="GO" id="GO:0048038">
    <property type="term" value="F:quinone binding"/>
    <property type="evidence" value="ECO:0007669"/>
    <property type="project" value="UniProtKB-KW"/>
</dbReference>
<keyword evidence="5" id="KW-1003">Cell membrane</keyword>
<keyword evidence="3 5" id="KW-1133">Transmembrane helix</keyword>
<comment type="similarity">
    <text evidence="5">Belongs to the complex I subunit 2 family.</text>
</comment>
<feature type="transmembrane region" description="Helical" evidence="5">
    <location>
        <begin position="517"/>
        <end position="537"/>
    </location>
</feature>
<evidence type="ECO:0000256" key="2">
    <source>
        <dbReference type="ARBA" id="ARBA00022692"/>
    </source>
</evidence>
<feature type="transmembrane region" description="Helical" evidence="5">
    <location>
        <begin position="652"/>
        <end position="672"/>
    </location>
</feature>
<comment type="function">
    <text evidence="5">NDH-1 shuttles electrons from NADH, via FMN and iron-sulfur (Fe-S) centers, to quinones in the respiratory chain. The immediate electron acceptor for the enzyme in this species is believed to be ubiquinone. Couples the redox reaction to proton translocation (for every two electrons transferred, four hydrogen ions are translocated across the cytoplasmic membrane), and thus conserves the redox energy in a proton gradient.</text>
</comment>
<dbReference type="InterPro" id="IPR001750">
    <property type="entry name" value="ND/Mrp_TM"/>
</dbReference>
<dbReference type="NCBIfam" id="TIGR01770">
    <property type="entry name" value="NDH_I_N"/>
    <property type="match status" value="1"/>
</dbReference>
<proteinExistence type="inferred from homology"/>
<keyword evidence="5" id="KW-1278">Translocase</keyword>
<evidence type="ECO:0000256" key="4">
    <source>
        <dbReference type="ARBA" id="ARBA00023136"/>
    </source>
</evidence>
<comment type="caution">
    <text evidence="9">The sequence shown here is derived from an EMBL/GenBank/DDBJ whole genome shotgun (WGS) entry which is preliminary data.</text>
</comment>
<feature type="transmembrane region" description="Helical" evidence="5">
    <location>
        <begin position="319"/>
        <end position="338"/>
    </location>
</feature>
<feature type="transmembrane region" description="Helical" evidence="5">
    <location>
        <begin position="6"/>
        <end position="24"/>
    </location>
</feature>
<feature type="transmembrane region" description="Helical" evidence="5">
    <location>
        <begin position="428"/>
        <end position="450"/>
    </location>
</feature>
<feature type="transmembrane region" description="Helical" evidence="5">
    <location>
        <begin position="598"/>
        <end position="617"/>
    </location>
</feature>
<dbReference type="GO" id="GO:0042773">
    <property type="term" value="P:ATP synthesis coupled electron transport"/>
    <property type="evidence" value="ECO:0007669"/>
    <property type="project" value="InterPro"/>
</dbReference>
<evidence type="ECO:0000313" key="9">
    <source>
        <dbReference type="EMBL" id="TSK03430.1"/>
    </source>
</evidence>
<feature type="compositionally biased region" description="Polar residues" evidence="7">
    <location>
        <begin position="203"/>
        <end position="243"/>
    </location>
</feature>
<evidence type="ECO:0000256" key="5">
    <source>
        <dbReference type="HAMAP-Rule" id="MF_00445"/>
    </source>
</evidence>
<keyword evidence="5" id="KW-0830">Ubiquinone</keyword>
<keyword evidence="4 5" id="KW-0472">Membrane</keyword>
<organism evidence="9 10">
    <name type="scientific">Gilliamella apicola</name>
    <dbReference type="NCBI Taxonomy" id="1196095"/>
    <lineage>
        <taxon>Bacteria</taxon>
        <taxon>Pseudomonadati</taxon>
        <taxon>Pseudomonadota</taxon>
        <taxon>Gammaproteobacteria</taxon>
        <taxon>Orbales</taxon>
        <taxon>Orbaceae</taxon>
        <taxon>Gilliamella</taxon>
    </lineage>
</organism>
<evidence type="ECO:0000259" key="8">
    <source>
        <dbReference type="Pfam" id="PF00361"/>
    </source>
</evidence>
<dbReference type="Pfam" id="PF00361">
    <property type="entry name" value="Proton_antipo_M"/>
    <property type="match status" value="1"/>
</dbReference>
<feature type="domain" description="NADH:quinone oxidoreductase/Mrp antiporter transmembrane" evidence="8">
    <location>
        <begin position="313"/>
        <end position="611"/>
    </location>
</feature>
<evidence type="ECO:0000256" key="1">
    <source>
        <dbReference type="ARBA" id="ARBA00004127"/>
    </source>
</evidence>
<feature type="compositionally biased region" description="Polar residues" evidence="7">
    <location>
        <begin position="128"/>
        <end position="141"/>
    </location>
</feature>
<feature type="transmembrane region" description="Helical" evidence="5">
    <location>
        <begin position="389"/>
        <end position="407"/>
    </location>
</feature>
<dbReference type="HAMAP" id="MF_00445">
    <property type="entry name" value="NDH1_NuoN_1"/>
    <property type="match status" value="1"/>
</dbReference>
<keyword evidence="5" id="KW-0874">Quinone</keyword>
<comment type="catalytic activity">
    <reaction evidence="5">
        <text>a quinone + NADH + 5 H(+)(in) = a quinol + NAD(+) + 4 H(+)(out)</text>
        <dbReference type="Rhea" id="RHEA:57888"/>
        <dbReference type="ChEBI" id="CHEBI:15378"/>
        <dbReference type="ChEBI" id="CHEBI:24646"/>
        <dbReference type="ChEBI" id="CHEBI:57540"/>
        <dbReference type="ChEBI" id="CHEBI:57945"/>
        <dbReference type="ChEBI" id="CHEBI:132124"/>
    </reaction>
</comment>
<comment type="subunit">
    <text evidence="5">NDH-1 is composed of 14 different subunits. Subunits NuoA, H, J, K, L, M, N constitute the membrane sector of the complex.</text>
</comment>
<feature type="compositionally biased region" description="Low complexity" evidence="7">
    <location>
        <begin position="142"/>
        <end position="202"/>
    </location>
</feature>
<evidence type="ECO:0000256" key="6">
    <source>
        <dbReference type="RuleBase" id="RU000320"/>
    </source>
</evidence>
<accession>A0A556SQL7</accession>
<dbReference type="GO" id="GO:0008137">
    <property type="term" value="F:NADH dehydrogenase (ubiquinone) activity"/>
    <property type="evidence" value="ECO:0007669"/>
    <property type="project" value="InterPro"/>
</dbReference>
<dbReference type="GO" id="GO:0005886">
    <property type="term" value="C:plasma membrane"/>
    <property type="evidence" value="ECO:0007669"/>
    <property type="project" value="UniProtKB-SubCell"/>
</dbReference>
<feature type="compositionally biased region" description="Polar residues" evidence="7">
    <location>
        <begin position="100"/>
        <end position="114"/>
    </location>
</feature>
<dbReference type="EC" id="7.1.1.-" evidence="5"/>
<feature type="transmembrane region" description="Helical" evidence="5">
    <location>
        <begin position="262"/>
        <end position="283"/>
    </location>
</feature>
<name>A0A556SQL7_9GAMM</name>
<feature type="transmembrane region" description="Helical" evidence="5">
    <location>
        <begin position="350"/>
        <end position="369"/>
    </location>
</feature>
<comment type="subcellular location">
    <subcellularLocation>
        <location evidence="5">Cell membrane</location>
        <topology evidence="5">Multi-pass membrane protein</topology>
    </subcellularLocation>
    <subcellularLocation>
        <location evidence="1">Endomembrane system</location>
        <topology evidence="1">Multi-pass membrane protein</topology>
    </subcellularLocation>
    <subcellularLocation>
        <location evidence="6">Membrane</location>
        <topology evidence="6">Multi-pass membrane protein</topology>
    </subcellularLocation>
</comment>
<sequence length="684" mass="74463">MIALSPIFIISLTIIVLLILLVFLKINTKTCALITICGLGCALACAITIGYNISSSTQMITNISNDNMQMSDNSDSDASTQDAALSNEKTIAVDAVPTETGASSNENSVNSQVDTKTENNNTEINTNSGANTNTEASTNIKSETNTHSETNTNTEANTNINSETNSKTNTNTEASTNIKSETNTHSETSTNNEPSTNINTETGTNTVTNANTEASTPAESNANTDATTMTVDSNKNDINPQTDSSEEYWKARQITALFTCDGYGLLYTSLILIIAITVSSLAYRWFVEEHLPHGLFYVILLFMTLGGITLVYASHLIAFFIGIELLSIPFVGLIGYQYIQTHSLEAAVKYMILSAVASAFLLMGIAFYYASTGELTFSGLSYQLSTMSYPSNLLLMGVCLILVGIGFKLSLVPFQLWLPDVYQGAPTVVALLLSTVGKVALFCAIARLFLLAPIVNNETIRMILVMMAFLSILWGNLVALMQTSLKRLLAYSSIAHFGYLLIALISVQYQVLALETIGVYLIGYILANICILGVISLESHSNELQDHENEVDLSGLFWRRPILALTMGIGLLSLAGVPLTAGFVGRFLLVLLGVTAELWWLIAAVVIGSALGLYFYARLIINLYIRPTYRDDQLLNNPVIKLKWQDIKTSELIIGLSALLILICGIYPKWLFNLVSMAQYLTTE</sequence>
<dbReference type="PANTHER" id="PTHR22773">
    <property type="entry name" value="NADH DEHYDROGENASE"/>
    <property type="match status" value="1"/>
</dbReference>